<organism evidence="2 3">
    <name type="scientific">Plakobranchus ocellatus</name>
    <dbReference type="NCBI Taxonomy" id="259542"/>
    <lineage>
        <taxon>Eukaryota</taxon>
        <taxon>Metazoa</taxon>
        <taxon>Spiralia</taxon>
        <taxon>Lophotrochozoa</taxon>
        <taxon>Mollusca</taxon>
        <taxon>Gastropoda</taxon>
        <taxon>Heterobranchia</taxon>
        <taxon>Euthyneura</taxon>
        <taxon>Panpulmonata</taxon>
        <taxon>Sacoglossa</taxon>
        <taxon>Placobranchoidea</taxon>
        <taxon>Plakobranchidae</taxon>
        <taxon>Plakobranchus</taxon>
    </lineage>
</organism>
<feature type="region of interest" description="Disordered" evidence="1">
    <location>
        <begin position="1"/>
        <end position="35"/>
    </location>
</feature>
<evidence type="ECO:0000313" key="3">
    <source>
        <dbReference type="Proteomes" id="UP000735302"/>
    </source>
</evidence>
<dbReference type="AlphaFoldDB" id="A0AAV4BXI3"/>
<dbReference type="PANTHER" id="PTHR47326">
    <property type="entry name" value="TRANSPOSABLE ELEMENT TC3 TRANSPOSASE-LIKE PROTEIN"/>
    <property type="match status" value="1"/>
</dbReference>
<feature type="compositionally biased region" description="Polar residues" evidence="1">
    <location>
        <begin position="9"/>
        <end position="25"/>
    </location>
</feature>
<reference evidence="2 3" key="1">
    <citation type="journal article" date="2021" name="Elife">
        <title>Chloroplast acquisition without the gene transfer in kleptoplastic sea slugs, Plakobranchus ocellatus.</title>
        <authorList>
            <person name="Maeda T."/>
            <person name="Takahashi S."/>
            <person name="Yoshida T."/>
            <person name="Shimamura S."/>
            <person name="Takaki Y."/>
            <person name="Nagai Y."/>
            <person name="Toyoda A."/>
            <person name="Suzuki Y."/>
            <person name="Arimoto A."/>
            <person name="Ishii H."/>
            <person name="Satoh N."/>
            <person name="Nishiyama T."/>
            <person name="Hasebe M."/>
            <person name="Maruyama T."/>
            <person name="Minagawa J."/>
            <person name="Obokata J."/>
            <person name="Shigenobu S."/>
        </authorList>
    </citation>
    <scope>NUCLEOTIDE SEQUENCE [LARGE SCALE GENOMIC DNA]</scope>
</reference>
<proteinExistence type="predicted"/>
<accession>A0AAV4BXI3</accession>
<protein>
    <submittedName>
        <fullName evidence="2">Transposable element tc3 transposase</fullName>
    </submittedName>
</protein>
<name>A0AAV4BXI3_9GAST</name>
<evidence type="ECO:0000256" key="1">
    <source>
        <dbReference type="SAM" id="MobiDB-lite"/>
    </source>
</evidence>
<dbReference type="PANTHER" id="PTHR47326:SF1">
    <property type="entry name" value="HTH PSQ-TYPE DOMAIN-CONTAINING PROTEIN"/>
    <property type="match status" value="1"/>
</dbReference>
<comment type="caution">
    <text evidence="2">The sequence shown here is derived from an EMBL/GenBank/DDBJ whole genome shotgun (WGS) entry which is preliminary data.</text>
</comment>
<dbReference type="Proteomes" id="UP000735302">
    <property type="component" value="Unassembled WGS sequence"/>
</dbReference>
<evidence type="ECO:0000313" key="2">
    <source>
        <dbReference type="EMBL" id="GFO23842.1"/>
    </source>
</evidence>
<sequence length="113" mass="13087">MHKGHSGRSAVSENVVESQLSLQPKKSTRRCSQELQPPQRTVCKILRKCLKFTPYKLQLVQKLYPRDKGARFEFYHIVQDAIENDSDLLSKIIINDEANFHLSGKINRHSVRI</sequence>
<gene>
    <name evidence="2" type="ORF">PoB_005034700</name>
</gene>
<keyword evidence="3" id="KW-1185">Reference proteome</keyword>
<dbReference type="EMBL" id="BLXT01005539">
    <property type="protein sequence ID" value="GFO23842.1"/>
    <property type="molecule type" value="Genomic_DNA"/>
</dbReference>